<accession>A0ABM9IDG4</accession>
<keyword evidence="1" id="KW-0175">Coiled coil</keyword>
<name>A0ABM9IDG4_9BACT</name>
<sequence>MKKKSLKKRIIIQLFLILFMQFPLFSIGDNSSSIIPPIQNFPQAPSAPPVTSGGGYPVDVTGFSGSAADAMNYIVNRLQDIQNILRDNDEHVQHIDQMISGTKQLSQQLASLASIENYENAVSQVHVPQNPYNDPNSSSNFLNTSFTPSQSLNGMLTQLPYGLIFDGNNFNGMGLGYVGNIMGLSGLPIGLDAFPPFMLTSLSPQQFAVGSSLAQQFMGGSNLGPMVGGLGYMAMNFFPMYLGSNPLFSNIGGLMSLSGPLSWGILGNQISSSNGLNGQINLGSVLPSILGNAMVLGSNVLIRSSSSNDPIYQSVMWGGNALQQLLFWMNSSSLNGLYSPVNGINQSNIYGLSPNLSEIYSAGAFGAVEDYLIRSNLRKQPNFLYQFSKKYEKQIIQFTLSTTPGEPVIFFASNRLDKTVFPYASLQSIRSAQRTDSEGSIEISYRKENNLENIQILPVQFINPSWGSGTLVTGISPQSYQSYMILIHANTARLQQNIAIERLDVQLYKDTVNIIQKLTQLQADIKSLREQCQQNYILAIPQISQLEVIVTNQINNQQQFLEKLKNNIENYRQTRYQLLQDRLHIIDMMKEKAALEAGQAASHYLNEIQGQIPSTGQIQTNM</sequence>
<feature type="coiled-coil region" evidence="1">
    <location>
        <begin position="511"/>
        <end position="581"/>
    </location>
</feature>
<keyword evidence="3" id="KW-1185">Reference proteome</keyword>
<protein>
    <submittedName>
        <fullName evidence="2">Uncharacterized protein</fullName>
    </submittedName>
</protein>
<evidence type="ECO:0000313" key="2">
    <source>
        <dbReference type="EMBL" id="CAI9085734.1"/>
    </source>
</evidence>
<organism evidence="2 3">
    <name type="scientific">Candidatus Methylacidiphilum fumarolicum</name>
    <dbReference type="NCBI Taxonomy" id="591154"/>
    <lineage>
        <taxon>Bacteria</taxon>
        <taxon>Pseudomonadati</taxon>
        <taxon>Verrucomicrobiota</taxon>
        <taxon>Methylacidiphilae</taxon>
        <taxon>Methylacidiphilales</taxon>
        <taxon>Methylacidiphilaceae</taxon>
        <taxon>Methylacidiphilum (ex Ratnadevi et al. 2023)</taxon>
    </lineage>
</organism>
<evidence type="ECO:0000313" key="3">
    <source>
        <dbReference type="Proteomes" id="UP001161497"/>
    </source>
</evidence>
<gene>
    <name evidence="2" type="ORF">MFUM_1386</name>
</gene>
<dbReference type="RefSeq" id="WP_009061457.1">
    <property type="nucleotide sequence ID" value="NZ_OX458932.1"/>
</dbReference>
<reference evidence="2" key="1">
    <citation type="submission" date="2023-03" db="EMBL/GenBank/DDBJ databases">
        <authorList>
            <person name="Cremers G."/>
            <person name="Picone N."/>
        </authorList>
    </citation>
    <scope>NUCLEOTIDE SEQUENCE</scope>
    <source>
        <strain evidence="2">Sample_alias</strain>
    </source>
</reference>
<dbReference type="Proteomes" id="UP001161497">
    <property type="component" value="Chromosome"/>
</dbReference>
<proteinExistence type="predicted"/>
<dbReference type="EMBL" id="OX458932">
    <property type="protein sequence ID" value="CAI9085734.1"/>
    <property type="molecule type" value="Genomic_DNA"/>
</dbReference>
<evidence type="ECO:0000256" key="1">
    <source>
        <dbReference type="SAM" id="Coils"/>
    </source>
</evidence>